<proteinExistence type="predicted"/>
<evidence type="ECO:0000256" key="1">
    <source>
        <dbReference type="ARBA" id="ARBA00004651"/>
    </source>
</evidence>
<evidence type="ECO:0000259" key="7">
    <source>
        <dbReference type="Pfam" id="PF02687"/>
    </source>
</evidence>
<dbReference type="NCBIfam" id="NF038404">
    <property type="entry name" value="perm_prefix_2"/>
    <property type="match status" value="1"/>
</dbReference>
<evidence type="ECO:0000313" key="9">
    <source>
        <dbReference type="EMBL" id="MDN4165147.1"/>
    </source>
</evidence>
<evidence type="ECO:0000256" key="5">
    <source>
        <dbReference type="ARBA" id="ARBA00023136"/>
    </source>
</evidence>
<feature type="transmembrane region" description="Helical" evidence="6">
    <location>
        <begin position="525"/>
        <end position="544"/>
    </location>
</feature>
<name>A0ABT8F3W0_9BACT</name>
<evidence type="ECO:0000256" key="4">
    <source>
        <dbReference type="ARBA" id="ARBA00022989"/>
    </source>
</evidence>
<evidence type="ECO:0000256" key="3">
    <source>
        <dbReference type="ARBA" id="ARBA00022692"/>
    </source>
</evidence>
<comment type="caution">
    <text evidence="9">The sequence shown here is derived from an EMBL/GenBank/DDBJ whole genome shotgun (WGS) entry which is preliminary data.</text>
</comment>
<feature type="transmembrane region" description="Helical" evidence="6">
    <location>
        <begin position="821"/>
        <end position="840"/>
    </location>
</feature>
<comment type="subcellular location">
    <subcellularLocation>
        <location evidence="1">Cell membrane</location>
        <topology evidence="1">Multi-pass membrane protein</topology>
    </subcellularLocation>
</comment>
<keyword evidence="10" id="KW-1185">Reference proteome</keyword>
<feature type="transmembrane region" description="Helical" evidence="6">
    <location>
        <begin position="852"/>
        <end position="875"/>
    </location>
</feature>
<organism evidence="9 10">
    <name type="scientific">Shiella aurantiaca</name>
    <dbReference type="NCBI Taxonomy" id="3058365"/>
    <lineage>
        <taxon>Bacteria</taxon>
        <taxon>Pseudomonadati</taxon>
        <taxon>Bacteroidota</taxon>
        <taxon>Cytophagia</taxon>
        <taxon>Cytophagales</taxon>
        <taxon>Shiellaceae</taxon>
        <taxon>Shiella</taxon>
    </lineage>
</organism>
<dbReference type="PANTHER" id="PTHR30572">
    <property type="entry name" value="MEMBRANE COMPONENT OF TRANSPORTER-RELATED"/>
    <property type="match status" value="1"/>
</dbReference>
<gene>
    <name evidence="9" type="ORF">QWY31_06520</name>
</gene>
<dbReference type="InterPro" id="IPR003838">
    <property type="entry name" value="ABC3_permease_C"/>
</dbReference>
<dbReference type="EMBL" id="JAUHJS010000003">
    <property type="protein sequence ID" value="MDN4165147.1"/>
    <property type="molecule type" value="Genomic_DNA"/>
</dbReference>
<protein>
    <submittedName>
        <fullName evidence="9">ABC transporter permease</fullName>
    </submittedName>
</protein>
<dbReference type="InterPro" id="IPR047699">
    <property type="entry name" value="Permease_put_prefix"/>
</dbReference>
<keyword evidence="5 6" id="KW-0472">Membrane</keyword>
<feature type="transmembrane region" description="Helical" evidence="6">
    <location>
        <begin position="94"/>
        <end position="117"/>
    </location>
</feature>
<dbReference type="InterPro" id="IPR050250">
    <property type="entry name" value="Macrolide_Exporter_MacB"/>
</dbReference>
<evidence type="ECO:0000256" key="6">
    <source>
        <dbReference type="SAM" id="Phobius"/>
    </source>
</evidence>
<accession>A0ABT8F3W0</accession>
<feature type="domain" description="MacB-like periplasmic core" evidence="8">
    <location>
        <begin position="560"/>
        <end position="733"/>
    </location>
</feature>
<feature type="transmembrane region" description="Helical" evidence="6">
    <location>
        <begin position="769"/>
        <end position="794"/>
    </location>
</feature>
<evidence type="ECO:0000313" key="10">
    <source>
        <dbReference type="Proteomes" id="UP001168552"/>
    </source>
</evidence>
<dbReference type="RefSeq" id="WP_320003676.1">
    <property type="nucleotide sequence ID" value="NZ_JAUHJS010000003.1"/>
</dbReference>
<dbReference type="InterPro" id="IPR025857">
    <property type="entry name" value="MacB_PCD"/>
</dbReference>
<dbReference type="PANTHER" id="PTHR30572:SF18">
    <property type="entry name" value="ABC-TYPE MACROLIDE FAMILY EXPORT SYSTEM PERMEASE COMPONENT 2"/>
    <property type="match status" value="1"/>
</dbReference>
<evidence type="ECO:0000259" key="8">
    <source>
        <dbReference type="Pfam" id="PF12704"/>
    </source>
</evidence>
<sequence length="892" mass="101420">MKAEMPPRRALQFLHWFCAEDFVEEIEGDITELYNQRVVRMRAWKARGHFWLDVWRHFRPWAFKKRKTTTQNIRFDMLKNYMGVAWRHIQKKKLYAGINAFGLSIALAFSVLVALFISDELNFDKVHSKANRLFLLYETRYDYRQAEEEASLLGSRNSKFATQNAFLPAILGPTLKEEFPEVKKFTRITDAGGLAEVDGVVLVQEQVFGVDADFFSMFDVEVIEGNPAEWLKHPSDLILTQSTVEKYFPGGGAMGKTMRLQLGNESHEFIVKGIVADAPSNQSLEYEMIMTVERYPWFGQNKDSWTNFSFPNFVLLDEQADSYAFREKLTAFCEERFAKNIEWMRGEQQVGEEVAVMELDAMPLSDIHLNKGLWFYRVSEPKNIYILGALCVFILLIANINYISLALTSASGRRFEVGVRKVMGAERQQLVVQFGVEALMMAFISMVLALGLATYFLPYFNEFTEKSLVLDGPTLAQMFAWALAFSVLVGLMAGIYPALVLSGFAPLRMLRQKAPRLNLVWLKPLVVLQFAISGLLIVSSLVMYRQMQLVLQADLGFNDDQVLVVPLHSGWSEEGNRLVEQCKVALSGDARIAYVSGTSISFSKGWSQYGYKVNEVEKHAFVYRVDPDYLNLLDIQLLQGRSFDASRPSEVRSIIVNEALVKDMGWEDPLSERLDWQNDSVGYEVIGVTKDYHFQSLTKETKPMFLTISNEAGYMTTLLVKIKGNEIPQALEAVETAWKKLAPDKPFNYSFLDDDVASQYASYERWSRMMGIATVFAIVIACLGIFGLSGINALNRTKEIGIRKVLGANSWRLIYLLNKEYVLLATLAFVLAMPLSWWLMRDWLADFTYSISLGWELFVGALLVAVLVSTISVSYHAIRAVRSNPVEALKNE</sequence>
<reference evidence="9" key="1">
    <citation type="submission" date="2023-06" db="EMBL/GenBank/DDBJ databases">
        <title>Cytophagales bacterium Strain LB-30, isolated from soil.</title>
        <authorList>
            <person name="Liu B."/>
        </authorList>
    </citation>
    <scope>NUCLEOTIDE SEQUENCE</scope>
    <source>
        <strain evidence="9">LB-30</strain>
    </source>
</reference>
<feature type="transmembrane region" description="Helical" evidence="6">
    <location>
        <begin position="430"/>
        <end position="458"/>
    </location>
</feature>
<keyword evidence="2" id="KW-1003">Cell membrane</keyword>
<feature type="transmembrane region" description="Helical" evidence="6">
    <location>
        <begin position="478"/>
        <end position="504"/>
    </location>
</feature>
<feature type="transmembrane region" description="Helical" evidence="6">
    <location>
        <begin position="384"/>
        <end position="409"/>
    </location>
</feature>
<evidence type="ECO:0000256" key="2">
    <source>
        <dbReference type="ARBA" id="ARBA00022475"/>
    </source>
</evidence>
<feature type="domain" description="MacB-like periplasmic core" evidence="8">
    <location>
        <begin position="98"/>
        <end position="330"/>
    </location>
</feature>
<dbReference type="Proteomes" id="UP001168552">
    <property type="component" value="Unassembled WGS sequence"/>
</dbReference>
<dbReference type="Pfam" id="PF02687">
    <property type="entry name" value="FtsX"/>
    <property type="match status" value="2"/>
</dbReference>
<keyword evidence="3 6" id="KW-0812">Transmembrane</keyword>
<feature type="domain" description="ABC3 transporter permease C-terminal" evidence="7">
    <location>
        <begin position="772"/>
        <end position="885"/>
    </location>
</feature>
<dbReference type="Pfam" id="PF12704">
    <property type="entry name" value="MacB_PCD"/>
    <property type="match status" value="2"/>
</dbReference>
<feature type="domain" description="ABC3 transporter permease C-terminal" evidence="7">
    <location>
        <begin position="391"/>
        <end position="502"/>
    </location>
</feature>
<keyword evidence="4 6" id="KW-1133">Transmembrane helix</keyword>